<evidence type="ECO:0000313" key="1">
    <source>
        <dbReference type="EMBL" id="VDI67554.1"/>
    </source>
</evidence>
<protein>
    <recommendedName>
        <fullName evidence="3">RNase H type-1 domain-containing protein</fullName>
    </recommendedName>
</protein>
<organism evidence="1 2">
    <name type="scientific">Mytilus galloprovincialis</name>
    <name type="common">Mediterranean mussel</name>
    <dbReference type="NCBI Taxonomy" id="29158"/>
    <lineage>
        <taxon>Eukaryota</taxon>
        <taxon>Metazoa</taxon>
        <taxon>Spiralia</taxon>
        <taxon>Lophotrochozoa</taxon>
        <taxon>Mollusca</taxon>
        <taxon>Bivalvia</taxon>
        <taxon>Autobranchia</taxon>
        <taxon>Pteriomorphia</taxon>
        <taxon>Mytilida</taxon>
        <taxon>Mytiloidea</taxon>
        <taxon>Mytilidae</taxon>
        <taxon>Mytilinae</taxon>
        <taxon>Mytilus</taxon>
    </lineage>
</organism>
<dbReference type="AlphaFoldDB" id="A0A8B6GQI3"/>
<dbReference type="InterPro" id="IPR036397">
    <property type="entry name" value="RNaseH_sf"/>
</dbReference>
<gene>
    <name evidence="1" type="ORF">MGAL_10B088634</name>
</gene>
<dbReference type="Proteomes" id="UP000596742">
    <property type="component" value="Unassembled WGS sequence"/>
</dbReference>
<evidence type="ECO:0008006" key="3">
    <source>
        <dbReference type="Google" id="ProtNLM"/>
    </source>
</evidence>
<dbReference type="InterPro" id="IPR012337">
    <property type="entry name" value="RNaseH-like_sf"/>
</dbReference>
<comment type="caution">
    <text evidence="1">The sequence shown here is derived from an EMBL/GenBank/DDBJ whole genome shotgun (WGS) entry which is preliminary data.</text>
</comment>
<evidence type="ECO:0000313" key="2">
    <source>
        <dbReference type="Proteomes" id="UP000596742"/>
    </source>
</evidence>
<sequence length="66" mass="7389">MPLCATSFEDRQAASTPTKLYTTSKSGTVIQWIPSHCGVWGNEQADRLAKYDAEQQQEENSVSLQR</sequence>
<dbReference type="EMBL" id="UYJE01008813">
    <property type="protein sequence ID" value="VDI67554.1"/>
    <property type="molecule type" value="Genomic_DNA"/>
</dbReference>
<keyword evidence="2" id="KW-1185">Reference proteome</keyword>
<name>A0A8B6GQI3_MYTGA</name>
<dbReference type="SUPFAM" id="SSF53098">
    <property type="entry name" value="Ribonuclease H-like"/>
    <property type="match status" value="1"/>
</dbReference>
<reference evidence="1" key="1">
    <citation type="submission" date="2018-11" db="EMBL/GenBank/DDBJ databases">
        <authorList>
            <person name="Alioto T."/>
            <person name="Alioto T."/>
        </authorList>
    </citation>
    <scope>NUCLEOTIDE SEQUENCE</scope>
</reference>
<accession>A0A8B6GQI3</accession>
<dbReference type="Gene3D" id="3.30.420.10">
    <property type="entry name" value="Ribonuclease H-like superfamily/Ribonuclease H"/>
    <property type="match status" value="1"/>
</dbReference>
<dbReference type="GO" id="GO:0003676">
    <property type="term" value="F:nucleic acid binding"/>
    <property type="evidence" value="ECO:0007669"/>
    <property type="project" value="InterPro"/>
</dbReference>
<proteinExistence type="predicted"/>
<dbReference type="OrthoDB" id="6150370at2759"/>